<name>A0A9W7DIG0_AMBMO</name>
<comment type="caution">
    <text evidence="1">The sequence shown here is derived from an EMBL/GenBank/DDBJ whole genome shotgun (WGS) entry which is preliminary data.</text>
</comment>
<reference evidence="1" key="1">
    <citation type="submission" date="2023-04" db="EMBL/GenBank/DDBJ databases">
        <title>Ambrosiozyma monospora NBRC 1965.</title>
        <authorList>
            <person name="Ichikawa N."/>
            <person name="Sato H."/>
            <person name="Tonouchi N."/>
        </authorList>
    </citation>
    <scope>NUCLEOTIDE SEQUENCE</scope>
    <source>
        <strain evidence="1">NBRC 1965</strain>
    </source>
</reference>
<dbReference type="EMBL" id="BSXU01000896">
    <property type="protein sequence ID" value="GMG22049.1"/>
    <property type="molecule type" value="Genomic_DNA"/>
</dbReference>
<dbReference type="Proteomes" id="UP001165063">
    <property type="component" value="Unassembled WGS sequence"/>
</dbReference>
<evidence type="ECO:0000313" key="1">
    <source>
        <dbReference type="EMBL" id="GMG22049.1"/>
    </source>
</evidence>
<gene>
    <name evidence="1" type="ORF">Amon01_000246100</name>
</gene>
<dbReference type="AlphaFoldDB" id="A0A9W7DIG0"/>
<protein>
    <submittedName>
        <fullName evidence="1">Unnamed protein product</fullName>
    </submittedName>
</protein>
<accession>A0A9W7DIG0</accession>
<keyword evidence="2" id="KW-1185">Reference proteome</keyword>
<organism evidence="1 2">
    <name type="scientific">Ambrosiozyma monospora</name>
    <name type="common">Yeast</name>
    <name type="synonym">Endomycopsis monosporus</name>
    <dbReference type="NCBI Taxonomy" id="43982"/>
    <lineage>
        <taxon>Eukaryota</taxon>
        <taxon>Fungi</taxon>
        <taxon>Dikarya</taxon>
        <taxon>Ascomycota</taxon>
        <taxon>Saccharomycotina</taxon>
        <taxon>Pichiomycetes</taxon>
        <taxon>Pichiales</taxon>
        <taxon>Pichiaceae</taxon>
        <taxon>Ambrosiozyma</taxon>
    </lineage>
</organism>
<sequence length="73" mass="8456">MKFKIAPINDSTPPSKLEILDSLGKFKEDKKENFKRLQFMIGLDSHLSNAIYVNPKNLKTAQLRARKNIKNLR</sequence>
<evidence type="ECO:0000313" key="2">
    <source>
        <dbReference type="Proteomes" id="UP001165063"/>
    </source>
</evidence>
<proteinExistence type="predicted"/>